<dbReference type="Proteomes" id="UP000010802">
    <property type="component" value="Chromosome"/>
</dbReference>
<gene>
    <name evidence="3" type="ordered locus">TEPIRE1_1119</name>
</gene>
<evidence type="ECO:0000313" key="3">
    <source>
        <dbReference type="EMBL" id="CDI40580.1"/>
    </source>
</evidence>
<dbReference type="KEGG" id="tep:TepRe1_1020"/>
<dbReference type="HOGENOM" id="CLU_068677_0_0_9"/>
<proteinExistence type="predicted"/>
<dbReference type="RefSeq" id="WP_013778091.1">
    <property type="nucleotide sequence ID" value="NC_015519.1"/>
</dbReference>
<dbReference type="InterPro" id="IPR022104">
    <property type="entry name" value="DUF3644"/>
</dbReference>
<dbReference type="EMBL" id="HF563609">
    <property type="protein sequence ID" value="CDI40580.1"/>
    <property type="molecule type" value="Genomic_DNA"/>
</dbReference>
<name>F4LRV0_TEPAE</name>
<feature type="domain" description="EC042-2821-like Restriction Endonuclease-like" evidence="2">
    <location>
        <begin position="229"/>
        <end position="327"/>
    </location>
</feature>
<dbReference type="Pfam" id="PF18740">
    <property type="entry name" value="EC042_2821"/>
    <property type="match status" value="1"/>
</dbReference>
<accession>F4LRV0</accession>
<dbReference type="STRING" id="1209989.TepRe1_1020"/>
<organism evidence="3 4">
    <name type="scientific">Tepidanaerobacter acetatoxydans (strain DSM 21804 / JCM 16047 / Re1)</name>
    <dbReference type="NCBI Taxonomy" id="1209989"/>
    <lineage>
        <taxon>Bacteria</taxon>
        <taxon>Bacillati</taxon>
        <taxon>Bacillota</taxon>
        <taxon>Clostridia</taxon>
        <taxon>Thermosediminibacterales</taxon>
        <taxon>Tepidanaerobacteraceae</taxon>
        <taxon>Tepidanaerobacter</taxon>
    </lineage>
</organism>
<evidence type="ECO:0000259" key="1">
    <source>
        <dbReference type="Pfam" id="PF12358"/>
    </source>
</evidence>
<dbReference type="AlphaFoldDB" id="F4LRV0"/>
<protein>
    <submittedName>
        <fullName evidence="3">Uncharacterized protein</fullName>
    </submittedName>
</protein>
<evidence type="ECO:0000313" key="4">
    <source>
        <dbReference type="Proteomes" id="UP000010802"/>
    </source>
</evidence>
<dbReference type="InterPro" id="IPR049530">
    <property type="entry name" value="EC042_2821"/>
</dbReference>
<keyword evidence="4" id="KW-1185">Reference proteome</keyword>
<feature type="domain" description="DUF3644" evidence="1">
    <location>
        <begin position="8"/>
        <end position="180"/>
    </location>
</feature>
<reference evidence="4" key="1">
    <citation type="journal article" date="2013" name="Genome Announc.">
        <title>First genome sequence of a syntrophic acetate-oxidizing bacterium, Tepidanaerobacter acetatoxydans strain Re1.</title>
        <authorList>
            <person name="Manzoor S."/>
            <person name="Bongcam-Rudloff E."/>
            <person name="Schnurer A."/>
            <person name="Muller B."/>
        </authorList>
    </citation>
    <scope>NUCLEOTIDE SEQUENCE [LARGE SCALE GENOMIC DNA]</scope>
    <source>
        <strain evidence="4">Re1</strain>
    </source>
</reference>
<dbReference type="Pfam" id="PF12358">
    <property type="entry name" value="DUF3644"/>
    <property type="match status" value="1"/>
</dbReference>
<dbReference type="eggNOG" id="ENOG502Z8HD">
    <property type="taxonomic scope" value="Bacteria"/>
</dbReference>
<evidence type="ECO:0000259" key="2">
    <source>
        <dbReference type="Pfam" id="PF18740"/>
    </source>
</evidence>
<sequence length="333" mass="38896">MPERLENRLVNKSIEAFILGIEIYNKPTIKYRVEGFSFFICNAWELLLKAYLVKCKGDDSIYYSDNPDRTLSLNRCIKDVFTNDKDPLRINLETIIDLRNISTHFITEEYEQIYIPLFQSCVLNYSNKLADFFNIDISTHIPQNFLTLSINIDEITETTIKAKYPRQIADKILKATKEINRLSSEHGPRFSISITHDLHLTKNKKHASAEFRLSESAEDAAFIIKDIRDPKETHKYTTGKCVDILNKWIERDGLAFQSLSPAKGKDNTFNAYHFRLFTDFYNLKSDIKYCYEFNLHSQPTFTYSQATINLIYSEIKKDPENIIQHLKDKINKS</sequence>
<dbReference type="KEGG" id="tae:TepiRe1_1119"/>